<comment type="caution">
    <text evidence="4">The sequence shown here is derived from an EMBL/GenBank/DDBJ whole genome shotgun (WGS) entry which is preliminary data.</text>
</comment>
<dbReference type="GO" id="GO:0050118">
    <property type="term" value="F:N-acetyldiaminopimelate deacetylase activity"/>
    <property type="evidence" value="ECO:0007669"/>
    <property type="project" value="UniProtKB-ARBA"/>
</dbReference>
<reference evidence="4 5" key="1">
    <citation type="submission" date="2020-08" db="EMBL/GenBank/DDBJ databases">
        <title>Cohnella phylogeny.</title>
        <authorList>
            <person name="Dunlap C."/>
        </authorList>
    </citation>
    <scope>NUCLEOTIDE SEQUENCE [LARGE SCALE GENOMIC DNA]</scope>
    <source>
        <strain evidence="4 5">DSM 25241</strain>
    </source>
</reference>
<dbReference type="SUPFAM" id="SSF53187">
    <property type="entry name" value="Zn-dependent exopeptidases"/>
    <property type="match status" value="1"/>
</dbReference>
<keyword evidence="5" id="KW-1185">Reference proteome</keyword>
<dbReference type="InterPro" id="IPR017439">
    <property type="entry name" value="Amidohydrolase"/>
</dbReference>
<evidence type="ECO:0000259" key="3">
    <source>
        <dbReference type="Pfam" id="PF07687"/>
    </source>
</evidence>
<dbReference type="Gene3D" id="3.30.70.360">
    <property type="match status" value="1"/>
</dbReference>
<feature type="binding site" evidence="2">
    <location>
        <position position="110"/>
    </location>
    <ligand>
        <name>Mn(2+)</name>
        <dbReference type="ChEBI" id="CHEBI:29035"/>
        <label>2</label>
    </ligand>
</feature>
<dbReference type="Pfam" id="PF07687">
    <property type="entry name" value="M20_dimer"/>
    <property type="match status" value="1"/>
</dbReference>
<dbReference type="SUPFAM" id="SSF55031">
    <property type="entry name" value="Bacterial exopeptidase dimerisation domain"/>
    <property type="match status" value="1"/>
</dbReference>
<dbReference type="Gene3D" id="3.40.630.10">
    <property type="entry name" value="Zn peptidases"/>
    <property type="match status" value="1"/>
</dbReference>
<feature type="binding site" evidence="2">
    <location>
        <position position="108"/>
    </location>
    <ligand>
        <name>Mn(2+)</name>
        <dbReference type="ChEBI" id="CHEBI:29035"/>
        <label>2</label>
    </ligand>
</feature>
<keyword evidence="1 4" id="KW-0378">Hydrolase</keyword>
<dbReference type="NCBIfam" id="TIGR01891">
    <property type="entry name" value="amidohydrolases"/>
    <property type="match status" value="1"/>
</dbReference>
<dbReference type="InterPro" id="IPR011650">
    <property type="entry name" value="Peptidase_M20_dimer"/>
</dbReference>
<comment type="cofactor">
    <cofactor evidence="2">
        <name>Mn(2+)</name>
        <dbReference type="ChEBI" id="CHEBI:29035"/>
    </cofactor>
    <text evidence="2">The Mn(2+) ion enhances activity.</text>
</comment>
<dbReference type="Pfam" id="PF01546">
    <property type="entry name" value="Peptidase_M20"/>
    <property type="match status" value="1"/>
</dbReference>
<dbReference type="PANTHER" id="PTHR11014">
    <property type="entry name" value="PEPTIDASE M20 FAMILY MEMBER"/>
    <property type="match status" value="1"/>
</dbReference>
<evidence type="ECO:0000313" key="4">
    <source>
        <dbReference type="EMBL" id="MBB6637746.1"/>
    </source>
</evidence>
<dbReference type="AlphaFoldDB" id="A0A841T4H5"/>
<dbReference type="InterPro" id="IPR036264">
    <property type="entry name" value="Bact_exopeptidase_dim_dom"/>
</dbReference>
<feature type="binding site" evidence="2">
    <location>
        <position position="169"/>
    </location>
    <ligand>
        <name>Mn(2+)</name>
        <dbReference type="ChEBI" id="CHEBI:29035"/>
        <label>2</label>
    </ligand>
</feature>
<evidence type="ECO:0000256" key="1">
    <source>
        <dbReference type="ARBA" id="ARBA00022801"/>
    </source>
</evidence>
<dbReference type="RefSeq" id="WP_185122949.1">
    <property type="nucleotide sequence ID" value="NZ_JACJVQ010000024.1"/>
</dbReference>
<dbReference type="FunFam" id="3.30.70.360:FF:000001">
    <property type="entry name" value="N-acetyldiaminopimelate deacetylase"/>
    <property type="match status" value="1"/>
</dbReference>
<keyword evidence="2" id="KW-0464">Manganese</keyword>
<proteinExistence type="predicted"/>
<dbReference type="PANTHER" id="PTHR11014:SF63">
    <property type="entry name" value="METALLOPEPTIDASE, PUTATIVE (AFU_ORTHOLOGUE AFUA_6G09600)-RELATED"/>
    <property type="match status" value="1"/>
</dbReference>
<evidence type="ECO:0000256" key="2">
    <source>
        <dbReference type="PIRSR" id="PIRSR005962-1"/>
    </source>
</evidence>
<accession>A0A841T4H5</accession>
<sequence>MSASLLDTWIEELEKEESELIGVRRYLHQHPELSFEERKTSAFIADRLRSLEGIEVRTNVGGGGVLGFLRGRAPGPTLAFRADFDALPIQDEKETPYKSTVPGVMHACGHDGHTSTLLGVAKVLSRFRQELNGNIVFIFQHAEEKPPGGAKFMIEDGALDGVDEVYGIHVSSEVPYGRIGLKEGSAMAAVDAFGITIRGKGGHGARPHDAIDSIVVGSQVVSGLQQIVSRRVNPLQPVVITVGVFQAGTAFNVIADTAKLEGTVRTFDKQVRSQVEKEIRHAVQGICESAHARAEIDYLNGYPPLVNPKEGAARVRETVGRLFGAEAFVELPAVMGAEDFAYYLERKPGAFIHVGARNDEERTHYPHHHPRFDFDERALLDAGKVFLALAAESLLE</sequence>
<dbReference type="Proteomes" id="UP000535838">
    <property type="component" value="Unassembled WGS sequence"/>
</dbReference>
<name>A0A841T4H5_9BACL</name>
<feature type="binding site" evidence="2">
    <location>
        <position position="368"/>
    </location>
    <ligand>
        <name>Mn(2+)</name>
        <dbReference type="ChEBI" id="CHEBI:29035"/>
        <label>2</label>
    </ligand>
</feature>
<protein>
    <submittedName>
        <fullName evidence="4">Amidohydrolase</fullName>
    </submittedName>
</protein>
<dbReference type="PIRSF" id="PIRSF005962">
    <property type="entry name" value="Pept_M20D_amidohydro"/>
    <property type="match status" value="1"/>
</dbReference>
<feature type="binding site" evidence="2">
    <location>
        <position position="144"/>
    </location>
    <ligand>
        <name>Mn(2+)</name>
        <dbReference type="ChEBI" id="CHEBI:29035"/>
        <label>2</label>
    </ligand>
</feature>
<keyword evidence="2" id="KW-0479">Metal-binding</keyword>
<gene>
    <name evidence="4" type="ORF">H7B67_26780</name>
</gene>
<dbReference type="GO" id="GO:0046872">
    <property type="term" value="F:metal ion binding"/>
    <property type="evidence" value="ECO:0007669"/>
    <property type="project" value="UniProtKB-KW"/>
</dbReference>
<evidence type="ECO:0000313" key="5">
    <source>
        <dbReference type="Proteomes" id="UP000535838"/>
    </source>
</evidence>
<dbReference type="GO" id="GO:0019877">
    <property type="term" value="P:diaminopimelate biosynthetic process"/>
    <property type="evidence" value="ECO:0007669"/>
    <property type="project" value="UniProtKB-ARBA"/>
</dbReference>
<organism evidence="4 5">
    <name type="scientific">Cohnella thailandensis</name>
    <dbReference type="NCBI Taxonomy" id="557557"/>
    <lineage>
        <taxon>Bacteria</taxon>
        <taxon>Bacillati</taxon>
        <taxon>Bacillota</taxon>
        <taxon>Bacilli</taxon>
        <taxon>Bacillales</taxon>
        <taxon>Paenibacillaceae</taxon>
        <taxon>Cohnella</taxon>
    </lineage>
</organism>
<feature type="domain" description="Peptidase M20 dimerisation" evidence="3">
    <location>
        <begin position="195"/>
        <end position="284"/>
    </location>
</feature>
<dbReference type="EMBL" id="JACJVQ010000024">
    <property type="protein sequence ID" value="MBB6637746.1"/>
    <property type="molecule type" value="Genomic_DNA"/>
</dbReference>
<dbReference type="InterPro" id="IPR002933">
    <property type="entry name" value="Peptidase_M20"/>
</dbReference>